<reference evidence="3 4" key="1">
    <citation type="submission" date="2018-11" db="EMBL/GenBank/DDBJ databases">
        <title>Genomic Encyclopedia of Type Strains, Phase IV (KMG-IV): sequencing the most valuable type-strain genomes for metagenomic binning, comparative biology and taxonomic classification.</title>
        <authorList>
            <person name="Goeker M."/>
        </authorList>
    </citation>
    <scope>NUCLEOTIDE SEQUENCE [LARGE SCALE GENOMIC DNA]</scope>
    <source>
        <strain evidence="3 4">DSM 16974</strain>
    </source>
</reference>
<feature type="region of interest" description="Disordered" evidence="1">
    <location>
        <begin position="83"/>
        <end position="104"/>
    </location>
</feature>
<evidence type="ECO:0000256" key="2">
    <source>
        <dbReference type="SAM" id="SignalP"/>
    </source>
</evidence>
<feature type="chain" id="PRO_5017933448" evidence="2">
    <location>
        <begin position="23"/>
        <end position="104"/>
    </location>
</feature>
<keyword evidence="4" id="KW-1185">Reference proteome</keyword>
<dbReference type="Proteomes" id="UP000273643">
    <property type="component" value="Unassembled WGS sequence"/>
</dbReference>
<keyword evidence="2" id="KW-0732">Signal</keyword>
<organism evidence="3 4">
    <name type="scientific">Marinimicrobium koreense</name>
    <dbReference type="NCBI Taxonomy" id="306545"/>
    <lineage>
        <taxon>Bacteria</taxon>
        <taxon>Pseudomonadati</taxon>
        <taxon>Pseudomonadota</taxon>
        <taxon>Gammaproteobacteria</taxon>
        <taxon>Cellvibrionales</taxon>
        <taxon>Cellvibrionaceae</taxon>
        <taxon>Marinimicrobium</taxon>
    </lineage>
</organism>
<proteinExistence type="predicted"/>
<feature type="compositionally biased region" description="Basic and acidic residues" evidence="1">
    <location>
        <begin position="87"/>
        <end position="97"/>
    </location>
</feature>
<accession>A0A3N1NNP8</accession>
<evidence type="ECO:0000256" key="1">
    <source>
        <dbReference type="SAM" id="MobiDB-lite"/>
    </source>
</evidence>
<sequence length="104" mass="12820">MKTLLSATLAGLVLMAPVALHAAPPPHAAAWEHKKHHKERAREARKWEREREREMRKWRRERDHDAYHHRHENYRDDAYRYRSRSHDHHDHHQERSSLRIYLEL</sequence>
<dbReference type="EMBL" id="RJUK01000004">
    <property type="protein sequence ID" value="ROQ17071.1"/>
    <property type="molecule type" value="Genomic_DNA"/>
</dbReference>
<dbReference type="RefSeq" id="WP_123639531.1">
    <property type="nucleotide sequence ID" value="NZ_RJUK01000004.1"/>
</dbReference>
<dbReference type="AlphaFoldDB" id="A0A3N1NNP8"/>
<evidence type="ECO:0000313" key="3">
    <source>
        <dbReference type="EMBL" id="ROQ17071.1"/>
    </source>
</evidence>
<feature type="signal peptide" evidence="2">
    <location>
        <begin position="1"/>
        <end position="22"/>
    </location>
</feature>
<name>A0A3N1NNP8_9GAMM</name>
<protein>
    <submittedName>
        <fullName evidence="3">Uncharacterized protein</fullName>
    </submittedName>
</protein>
<gene>
    <name evidence="3" type="ORF">EDC38_3186</name>
</gene>
<comment type="caution">
    <text evidence="3">The sequence shown here is derived from an EMBL/GenBank/DDBJ whole genome shotgun (WGS) entry which is preliminary data.</text>
</comment>
<evidence type="ECO:0000313" key="4">
    <source>
        <dbReference type="Proteomes" id="UP000273643"/>
    </source>
</evidence>